<protein>
    <submittedName>
        <fullName evidence="11">Kin of IRRE-like protein 1-like</fullName>
    </submittedName>
</protein>
<dbReference type="Gene3D" id="2.60.40.10">
    <property type="entry name" value="Immunoglobulins"/>
    <property type="match status" value="3"/>
</dbReference>
<dbReference type="GeneID" id="102808007"/>
<evidence type="ECO:0000256" key="7">
    <source>
        <dbReference type="SAM" id="Phobius"/>
    </source>
</evidence>
<dbReference type="RefSeq" id="XP_006815486.1">
    <property type="nucleotide sequence ID" value="XM_006815423.1"/>
</dbReference>
<evidence type="ECO:0000256" key="3">
    <source>
        <dbReference type="ARBA" id="ARBA00022989"/>
    </source>
</evidence>
<dbReference type="PANTHER" id="PTHR45889">
    <property type="entry name" value="IG-LIKE DOMAIN-CONTAINING PROTEIN"/>
    <property type="match status" value="1"/>
</dbReference>
<dbReference type="InterPro" id="IPR013783">
    <property type="entry name" value="Ig-like_fold"/>
</dbReference>
<evidence type="ECO:0000259" key="9">
    <source>
        <dbReference type="PROSITE" id="PS50835"/>
    </source>
</evidence>
<name>A0ABM0M645_SACKO</name>
<accession>A0ABM0M645</accession>
<feature type="signal peptide" evidence="8">
    <location>
        <begin position="1"/>
        <end position="19"/>
    </location>
</feature>
<reference evidence="11" key="1">
    <citation type="submission" date="2025-08" db="UniProtKB">
        <authorList>
            <consortium name="RefSeq"/>
        </authorList>
    </citation>
    <scope>IDENTIFICATION</scope>
    <source>
        <tissue evidence="11">Testes</tissue>
    </source>
</reference>
<evidence type="ECO:0000256" key="8">
    <source>
        <dbReference type="SAM" id="SignalP"/>
    </source>
</evidence>
<dbReference type="InterPro" id="IPR036179">
    <property type="entry name" value="Ig-like_dom_sf"/>
</dbReference>
<dbReference type="InterPro" id="IPR003598">
    <property type="entry name" value="Ig_sub2"/>
</dbReference>
<keyword evidence="10" id="KW-1185">Reference proteome</keyword>
<keyword evidence="5" id="KW-1015">Disulfide bond</keyword>
<dbReference type="Pfam" id="PF13927">
    <property type="entry name" value="Ig_3"/>
    <property type="match status" value="1"/>
</dbReference>
<evidence type="ECO:0000256" key="5">
    <source>
        <dbReference type="ARBA" id="ARBA00023157"/>
    </source>
</evidence>
<dbReference type="PANTHER" id="PTHR45889:SF8">
    <property type="entry name" value="IG-LIKE DOMAIN-CONTAINING PROTEIN"/>
    <property type="match status" value="1"/>
</dbReference>
<evidence type="ECO:0000256" key="6">
    <source>
        <dbReference type="SAM" id="MobiDB-lite"/>
    </source>
</evidence>
<organism evidence="10 11">
    <name type="scientific">Saccoglossus kowalevskii</name>
    <name type="common">Acorn worm</name>
    <dbReference type="NCBI Taxonomy" id="10224"/>
    <lineage>
        <taxon>Eukaryota</taxon>
        <taxon>Metazoa</taxon>
        <taxon>Hemichordata</taxon>
        <taxon>Enteropneusta</taxon>
        <taxon>Harrimaniidae</taxon>
        <taxon>Saccoglossus</taxon>
    </lineage>
</organism>
<evidence type="ECO:0000313" key="11">
    <source>
        <dbReference type="RefSeq" id="XP_006815486.1"/>
    </source>
</evidence>
<keyword evidence="4 7" id="KW-0472">Membrane</keyword>
<feature type="chain" id="PRO_5045074616" evidence="8">
    <location>
        <begin position="20"/>
        <end position="539"/>
    </location>
</feature>
<feature type="compositionally biased region" description="Basic and acidic residues" evidence="6">
    <location>
        <begin position="512"/>
        <end position="539"/>
    </location>
</feature>
<dbReference type="PROSITE" id="PS50835">
    <property type="entry name" value="IG_LIKE"/>
    <property type="match status" value="3"/>
</dbReference>
<feature type="transmembrane region" description="Helical" evidence="7">
    <location>
        <begin position="343"/>
        <end position="368"/>
    </location>
</feature>
<keyword evidence="8" id="KW-0732">Signal</keyword>
<dbReference type="Pfam" id="PF08205">
    <property type="entry name" value="C2-set_2"/>
    <property type="match status" value="1"/>
</dbReference>
<evidence type="ECO:0000313" key="10">
    <source>
        <dbReference type="Proteomes" id="UP000694865"/>
    </source>
</evidence>
<dbReference type="InterPro" id="IPR013162">
    <property type="entry name" value="CD80_C2-set"/>
</dbReference>
<feature type="domain" description="Ig-like" evidence="9">
    <location>
        <begin position="21"/>
        <end position="124"/>
    </location>
</feature>
<sequence length="539" mass="60092">MLLWAVIIIMAASMLHTAADPVFLVEPSSHVAVVGEDATLECHLGNLKDYQVYWYIKLDKSETAFLIGPFKNRNTAYPNYGMFGNDTNGEYNLKVSDATLEDIGEYGCLITLPSSDNSTELRVAYLNVTMPRPPVNVEPICELEIDGDTEGDIVSITCTSKGGMPPAGLAWKRRGTTVSGTYATYEGMEEMYNAKNTYTWSLSPDDDQATYVCKESHVALDESRTCEIGPFSVKYRPVVTVSPRRYEAATGDDVVFECSAAANPEVTEPFVWTFNGSEVEVNDTSVMVSNDTQVSYLTVFNITGAYYGLEVSCFAVNDLGEGNETGVIVRKNEPSPPRDIDNVLVMIGVIAGITLFTVIITVMVMYFVSGGVSCACCCRRTAKTEERERMNQKKKKNRNQNMAMNRRDDLALDLQQFEGGANQTIEMNEVTIDYRPPDTPPPPDFEPPSPPPFVEGGYNNPAYEHIETRNGMNDLQHGTATPNKNIEFVNVSEEENKDSTSHRMKMARKKKREEMRKNKNNTSEHDTLRLSDDPDKWIL</sequence>
<dbReference type="SMART" id="SM00409">
    <property type="entry name" value="IG"/>
    <property type="match status" value="2"/>
</dbReference>
<evidence type="ECO:0000256" key="1">
    <source>
        <dbReference type="ARBA" id="ARBA00004167"/>
    </source>
</evidence>
<feature type="domain" description="Ig-like" evidence="9">
    <location>
        <begin position="133"/>
        <end position="229"/>
    </location>
</feature>
<feature type="domain" description="Ig-like" evidence="9">
    <location>
        <begin position="237"/>
        <end position="329"/>
    </location>
</feature>
<dbReference type="InterPro" id="IPR013106">
    <property type="entry name" value="Ig_V-set"/>
</dbReference>
<comment type="subcellular location">
    <subcellularLocation>
        <location evidence="1">Membrane</location>
        <topology evidence="1">Single-pass membrane protein</topology>
    </subcellularLocation>
</comment>
<feature type="region of interest" description="Disordered" evidence="6">
    <location>
        <begin position="492"/>
        <end position="539"/>
    </location>
</feature>
<dbReference type="SMART" id="SM00408">
    <property type="entry name" value="IGc2"/>
    <property type="match status" value="3"/>
</dbReference>
<proteinExistence type="predicted"/>
<evidence type="ECO:0000256" key="2">
    <source>
        <dbReference type="ARBA" id="ARBA00022692"/>
    </source>
</evidence>
<keyword evidence="3 7" id="KW-1133">Transmembrane helix</keyword>
<dbReference type="SUPFAM" id="SSF48726">
    <property type="entry name" value="Immunoglobulin"/>
    <property type="match status" value="3"/>
</dbReference>
<dbReference type="InterPro" id="IPR003599">
    <property type="entry name" value="Ig_sub"/>
</dbReference>
<gene>
    <name evidence="11" type="primary">LOC102808007</name>
</gene>
<dbReference type="Proteomes" id="UP000694865">
    <property type="component" value="Unplaced"/>
</dbReference>
<keyword evidence="2 7" id="KW-0812">Transmembrane</keyword>
<feature type="compositionally biased region" description="Basic residues" evidence="6">
    <location>
        <begin position="502"/>
        <end position="511"/>
    </location>
</feature>
<evidence type="ECO:0000256" key="4">
    <source>
        <dbReference type="ARBA" id="ARBA00023136"/>
    </source>
</evidence>
<dbReference type="Pfam" id="PF07686">
    <property type="entry name" value="V-set"/>
    <property type="match status" value="1"/>
</dbReference>
<dbReference type="InterPro" id="IPR007110">
    <property type="entry name" value="Ig-like_dom"/>
</dbReference>